<dbReference type="Gene3D" id="4.10.372.10">
    <property type="entry name" value="Lipoxygenase-1, Domain 3"/>
    <property type="match status" value="1"/>
</dbReference>
<keyword evidence="4 20" id="KW-0444">Lipid biosynthesis</keyword>
<comment type="caution">
    <text evidence="18">Lacks conserved residue(s) required for the propagation of feature annotation.</text>
</comment>
<evidence type="ECO:0000256" key="15">
    <source>
        <dbReference type="ARBA" id="ARBA00023160"/>
    </source>
</evidence>
<dbReference type="PROSITE" id="PS00711">
    <property type="entry name" value="LIPOXYGENASE_1"/>
    <property type="match status" value="1"/>
</dbReference>
<dbReference type="PANTHER" id="PTHR11771">
    <property type="entry name" value="LIPOXYGENASE"/>
    <property type="match status" value="1"/>
</dbReference>
<dbReference type="PROSITE" id="PS00081">
    <property type="entry name" value="LIPOXYGENASE_2"/>
    <property type="match status" value="1"/>
</dbReference>
<evidence type="ECO:0000259" key="23">
    <source>
        <dbReference type="PROSITE" id="PS51393"/>
    </source>
</evidence>
<sequence length="905" mass="102839">MLKAQIHTSSRLDRSLLVSSGSVVVLGHKATSLLWTKGPRSRRSRQIRVWCSSASEAVQTLEEAITTAERFVKVKAIVTVSITVGGVLSHLGINRGLDDITDLLGKTLLLELVSVELDPMTGSEKEPIAAFAHRIGQEGKEVRYEAEFSVPIVFGEIGAVFVENEHHKEMFLKDIVLIGFGEDAININCQSWVHAKSNNHEKRVFFTNKQSYLPFQTPNGLKALREKELETIRGDGTGERKFFERIYDYDVYNDLGNPDKSDDKARPVLGGKKHPYPRRCRTGRPKTNKDPLSEKRSKFIYVPRDEAFSEVKELQFSAKTMKSLMHALLPSISTAMAESKKSFPLFAAIDSLFHEGVKLPNPQPEGFFQAILPRLVKTITHSGNDLLLFEAPAIMERDKFSWFRDEEFSRQTLAGLNPLSIQLLKEFPIVSKLDPEIYGPAESKITKELIEREMRARITLEEALEKKRLFILDYHDVLLPYVHRVREIEGTTLYGSRTIFFLTDDGTLMPLVIELTRPKLGDMPQWKGVFTHGWDATEAWLWKLAKAHVTTHDAGYHQLYNHWMRTHCCTEPYIIATNRQLSVMHPIYRLLHPHFRYTMEINALARESLIAANGIIETSFAPGKHSAELSSAAYAAFWRFDMEALPADLIRRGMAVDDPEAEHGLRLTIEDYPYANDGLLLWSAITDWVEAYVRRYYPDPELVSSDHELQAWWAEVRTVGHADKKDEPWWPELATTGDLGRVLSTMIWVASGHHAAVNFGQYHYGGYFPNRPTMSRATMPVEEGRPEEEMRRFLKKPEKALLECFPSQYQATQVMAVLDVLSCHSPDEEYLGERAEAAWAEDGVVREAFERFNGRLKEIERIIDERNGDVRLKNRTGAGVVPYELLKPFSKPGVTGMGVPNSVSI</sequence>
<dbReference type="InterPro" id="IPR036392">
    <property type="entry name" value="PLAT/LH2_dom_sf"/>
</dbReference>
<dbReference type="SMART" id="SM00308">
    <property type="entry name" value="LH2"/>
    <property type="match status" value="1"/>
</dbReference>
<keyword evidence="8 20" id="KW-0925">Oxylipin biosynthesis</keyword>
<dbReference type="PROSITE" id="PS51393">
    <property type="entry name" value="LIPOXYGENASE_3"/>
    <property type="match status" value="1"/>
</dbReference>
<evidence type="ECO:0000256" key="12">
    <source>
        <dbReference type="ARBA" id="ARBA00023002"/>
    </source>
</evidence>
<dbReference type="InterPro" id="IPR001024">
    <property type="entry name" value="PLAT/LH2_dom"/>
</dbReference>
<dbReference type="Gene3D" id="2.60.60.20">
    <property type="entry name" value="PLAT/LH2 domain"/>
    <property type="match status" value="1"/>
</dbReference>
<dbReference type="AlphaFoldDB" id="A0AAV9E100"/>
<keyword evidence="12 19" id="KW-0560">Oxidoreductase</keyword>
<evidence type="ECO:0000256" key="17">
    <source>
        <dbReference type="ARBA" id="ARBA00052046"/>
    </source>
</evidence>
<proteinExistence type="inferred from homology"/>
<evidence type="ECO:0000256" key="13">
    <source>
        <dbReference type="ARBA" id="ARBA00023004"/>
    </source>
</evidence>
<comment type="catalytic activity">
    <reaction evidence="17">
        <text>(9Z,12Z,15Z)-octadecatrienoate + O2 = (13S)-hydroperoxy-(9Z,11E,15Z)-octadecatrienoate</text>
        <dbReference type="Rhea" id="RHEA:34495"/>
        <dbReference type="ChEBI" id="CHEBI:15379"/>
        <dbReference type="ChEBI" id="CHEBI:32387"/>
        <dbReference type="ChEBI" id="CHEBI:58757"/>
        <dbReference type="EC" id="1.13.11.12"/>
    </reaction>
</comment>
<keyword evidence="25" id="KW-1185">Reference proteome</keyword>
<keyword evidence="7 19" id="KW-0479">Metal-binding</keyword>
<evidence type="ECO:0000256" key="7">
    <source>
        <dbReference type="ARBA" id="ARBA00022723"/>
    </source>
</evidence>
<dbReference type="InterPro" id="IPR020833">
    <property type="entry name" value="LipOase_Fe_BS"/>
</dbReference>
<organism evidence="24 25">
    <name type="scientific">Acorus calamus</name>
    <name type="common">Sweet flag</name>
    <dbReference type="NCBI Taxonomy" id="4465"/>
    <lineage>
        <taxon>Eukaryota</taxon>
        <taxon>Viridiplantae</taxon>
        <taxon>Streptophyta</taxon>
        <taxon>Embryophyta</taxon>
        <taxon>Tracheophyta</taxon>
        <taxon>Spermatophyta</taxon>
        <taxon>Magnoliopsida</taxon>
        <taxon>Liliopsida</taxon>
        <taxon>Acoraceae</taxon>
        <taxon>Acorus</taxon>
    </lineage>
</organism>
<feature type="domain" description="Lipoxygenase" evidence="23">
    <location>
        <begin position="211"/>
        <end position="905"/>
    </location>
</feature>
<feature type="compositionally biased region" description="Basic residues" evidence="21">
    <location>
        <begin position="271"/>
        <end position="286"/>
    </location>
</feature>
<dbReference type="FunFam" id="3.10.450.60:FF:000005">
    <property type="entry name" value="Lipoxygenase"/>
    <property type="match status" value="1"/>
</dbReference>
<dbReference type="EC" id="1.13.11.-" evidence="20"/>
<name>A0AAV9E100_ACOCL</name>
<keyword evidence="11 19" id="KW-0223">Dioxygenase</keyword>
<dbReference type="FunFam" id="4.10.375.10:FF:000001">
    <property type="entry name" value="Lipoxygenase"/>
    <property type="match status" value="1"/>
</dbReference>
<dbReference type="PRINTS" id="PR00468">
    <property type="entry name" value="PLTLPOXGNASE"/>
</dbReference>
<evidence type="ECO:0000256" key="10">
    <source>
        <dbReference type="ARBA" id="ARBA00022946"/>
    </source>
</evidence>
<evidence type="ECO:0000256" key="4">
    <source>
        <dbReference type="ARBA" id="ARBA00022516"/>
    </source>
</evidence>
<evidence type="ECO:0000256" key="5">
    <source>
        <dbReference type="ARBA" id="ARBA00022528"/>
    </source>
</evidence>
<accession>A0AAV9E100</accession>
<dbReference type="InterPro" id="IPR020834">
    <property type="entry name" value="LipOase_CS"/>
</dbReference>
<evidence type="ECO:0000256" key="21">
    <source>
        <dbReference type="SAM" id="MobiDB-lite"/>
    </source>
</evidence>
<dbReference type="InterPro" id="IPR001246">
    <property type="entry name" value="LipOase_plant"/>
</dbReference>
<comment type="subcellular location">
    <subcellularLocation>
        <location evidence="2">Plastid</location>
        <location evidence="2">Chloroplast</location>
    </subcellularLocation>
</comment>
<evidence type="ECO:0000256" key="6">
    <source>
        <dbReference type="ARBA" id="ARBA00022640"/>
    </source>
</evidence>
<keyword evidence="15 20" id="KW-0275">Fatty acid biosynthesis</keyword>
<comment type="cofactor">
    <cofactor evidence="1 19">
        <name>Fe cation</name>
        <dbReference type="ChEBI" id="CHEBI:24875"/>
    </cofactor>
</comment>
<evidence type="ECO:0000313" key="24">
    <source>
        <dbReference type="EMBL" id="KAK1306929.1"/>
    </source>
</evidence>
<dbReference type="GO" id="GO:0034440">
    <property type="term" value="P:lipid oxidation"/>
    <property type="evidence" value="ECO:0007669"/>
    <property type="project" value="InterPro"/>
</dbReference>
<gene>
    <name evidence="24" type="ORF">QJS10_CPA10g00108</name>
</gene>
<comment type="catalytic activity">
    <reaction evidence="16">
        <text>(9Z,12Z)-octadecadienoate + O2 = (13S)-hydroperoxy-(9Z,11E)-octadecadienoate</text>
        <dbReference type="Rhea" id="RHEA:22780"/>
        <dbReference type="ChEBI" id="CHEBI:15379"/>
        <dbReference type="ChEBI" id="CHEBI:30245"/>
        <dbReference type="ChEBI" id="CHEBI:57466"/>
        <dbReference type="EC" id="1.13.11.12"/>
    </reaction>
</comment>
<dbReference type="SUPFAM" id="SSF48484">
    <property type="entry name" value="Lipoxigenase"/>
    <property type="match status" value="1"/>
</dbReference>
<dbReference type="Gene3D" id="3.10.450.60">
    <property type="match status" value="1"/>
</dbReference>
<keyword evidence="6" id="KW-0934">Plastid</keyword>
<dbReference type="SUPFAM" id="SSF49723">
    <property type="entry name" value="Lipase/lipooxygenase domain (PLAT/LH2 domain)"/>
    <property type="match status" value="1"/>
</dbReference>
<reference evidence="24" key="2">
    <citation type="submission" date="2023-06" db="EMBL/GenBank/DDBJ databases">
        <authorList>
            <person name="Ma L."/>
            <person name="Liu K.-W."/>
            <person name="Li Z."/>
            <person name="Hsiao Y.-Y."/>
            <person name="Qi Y."/>
            <person name="Fu T."/>
            <person name="Tang G."/>
            <person name="Zhang D."/>
            <person name="Sun W.-H."/>
            <person name="Liu D.-K."/>
            <person name="Li Y."/>
            <person name="Chen G.-Z."/>
            <person name="Liu X.-D."/>
            <person name="Liao X.-Y."/>
            <person name="Jiang Y.-T."/>
            <person name="Yu X."/>
            <person name="Hao Y."/>
            <person name="Huang J."/>
            <person name="Zhao X.-W."/>
            <person name="Ke S."/>
            <person name="Chen Y.-Y."/>
            <person name="Wu W.-L."/>
            <person name="Hsu J.-L."/>
            <person name="Lin Y.-F."/>
            <person name="Huang M.-D."/>
            <person name="Li C.-Y."/>
            <person name="Huang L."/>
            <person name="Wang Z.-W."/>
            <person name="Zhao X."/>
            <person name="Zhong W.-Y."/>
            <person name="Peng D.-H."/>
            <person name="Ahmad S."/>
            <person name="Lan S."/>
            <person name="Zhang J.-S."/>
            <person name="Tsai W.-C."/>
            <person name="Van De Peer Y."/>
            <person name="Liu Z.-J."/>
        </authorList>
    </citation>
    <scope>NUCLEOTIDE SEQUENCE</scope>
    <source>
        <strain evidence="24">CP</strain>
        <tissue evidence="24">Leaves</tissue>
    </source>
</reference>
<comment type="caution">
    <text evidence="24">The sequence shown here is derived from an EMBL/GenBank/DDBJ whole genome shotgun (WGS) entry which is preliminary data.</text>
</comment>
<dbReference type="PRINTS" id="PR00087">
    <property type="entry name" value="LIPOXYGENASE"/>
</dbReference>
<dbReference type="GO" id="GO:0006633">
    <property type="term" value="P:fatty acid biosynthetic process"/>
    <property type="evidence" value="ECO:0007669"/>
    <property type="project" value="UniProtKB-KW"/>
</dbReference>
<dbReference type="GO" id="GO:0009507">
    <property type="term" value="C:chloroplast"/>
    <property type="evidence" value="ECO:0007669"/>
    <property type="project" value="UniProtKB-SubCell"/>
</dbReference>
<evidence type="ECO:0000313" key="25">
    <source>
        <dbReference type="Proteomes" id="UP001180020"/>
    </source>
</evidence>
<dbReference type="Gene3D" id="1.20.245.10">
    <property type="entry name" value="Lipoxygenase-1, Domain 5"/>
    <property type="match status" value="1"/>
</dbReference>
<dbReference type="GO" id="GO:0046872">
    <property type="term" value="F:metal ion binding"/>
    <property type="evidence" value="ECO:0007669"/>
    <property type="project" value="UniProtKB-UniRule"/>
</dbReference>
<evidence type="ECO:0000256" key="16">
    <source>
        <dbReference type="ARBA" id="ARBA00051140"/>
    </source>
</evidence>
<evidence type="ECO:0000256" key="14">
    <source>
        <dbReference type="ARBA" id="ARBA00023098"/>
    </source>
</evidence>
<dbReference type="GO" id="GO:0016165">
    <property type="term" value="F:linoleate 13S-lipoxygenase activity"/>
    <property type="evidence" value="ECO:0007669"/>
    <property type="project" value="UniProtKB-EC"/>
</dbReference>
<evidence type="ECO:0000256" key="20">
    <source>
        <dbReference type="RuleBase" id="RU003975"/>
    </source>
</evidence>
<dbReference type="InterPro" id="IPR036226">
    <property type="entry name" value="LipOase_C_sf"/>
</dbReference>
<dbReference type="EMBL" id="JAUJYO010000010">
    <property type="protein sequence ID" value="KAK1306929.1"/>
    <property type="molecule type" value="Genomic_DNA"/>
</dbReference>
<evidence type="ECO:0000256" key="2">
    <source>
        <dbReference type="ARBA" id="ARBA00004229"/>
    </source>
</evidence>
<evidence type="ECO:0000259" key="22">
    <source>
        <dbReference type="PROSITE" id="PS50095"/>
    </source>
</evidence>
<dbReference type="Proteomes" id="UP001180020">
    <property type="component" value="Unassembled WGS sequence"/>
</dbReference>
<keyword evidence="10" id="KW-0809">Transit peptide</keyword>
<evidence type="ECO:0000256" key="1">
    <source>
        <dbReference type="ARBA" id="ARBA00001962"/>
    </source>
</evidence>
<feature type="domain" description="PLAT" evidence="22">
    <location>
        <begin position="76"/>
        <end position="207"/>
    </location>
</feature>
<reference evidence="24" key="1">
    <citation type="journal article" date="2023" name="Nat. Commun.">
        <title>Diploid and tetraploid genomes of Acorus and the evolution of monocots.</title>
        <authorList>
            <person name="Ma L."/>
            <person name="Liu K.W."/>
            <person name="Li Z."/>
            <person name="Hsiao Y.Y."/>
            <person name="Qi Y."/>
            <person name="Fu T."/>
            <person name="Tang G.D."/>
            <person name="Zhang D."/>
            <person name="Sun W.H."/>
            <person name="Liu D.K."/>
            <person name="Li Y."/>
            <person name="Chen G.Z."/>
            <person name="Liu X.D."/>
            <person name="Liao X.Y."/>
            <person name="Jiang Y.T."/>
            <person name="Yu X."/>
            <person name="Hao Y."/>
            <person name="Huang J."/>
            <person name="Zhao X.W."/>
            <person name="Ke S."/>
            <person name="Chen Y.Y."/>
            <person name="Wu W.L."/>
            <person name="Hsu J.L."/>
            <person name="Lin Y.F."/>
            <person name="Huang M.D."/>
            <person name="Li C.Y."/>
            <person name="Huang L."/>
            <person name="Wang Z.W."/>
            <person name="Zhao X."/>
            <person name="Zhong W.Y."/>
            <person name="Peng D.H."/>
            <person name="Ahmad S."/>
            <person name="Lan S."/>
            <person name="Zhang J.S."/>
            <person name="Tsai W.C."/>
            <person name="Van de Peer Y."/>
            <person name="Liu Z.J."/>
        </authorList>
    </citation>
    <scope>NUCLEOTIDE SEQUENCE</scope>
    <source>
        <strain evidence="24">CP</strain>
    </source>
</reference>
<evidence type="ECO:0000256" key="18">
    <source>
        <dbReference type="PROSITE-ProRule" id="PRU00152"/>
    </source>
</evidence>
<dbReference type="GO" id="GO:0031408">
    <property type="term" value="P:oxylipin biosynthetic process"/>
    <property type="evidence" value="ECO:0007669"/>
    <property type="project" value="UniProtKB-UniRule"/>
</dbReference>
<evidence type="ECO:0000256" key="3">
    <source>
        <dbReference type="ARBA" id="ARBA00009419"/>
    </source>
</evidence>
<dbReference type="Pfam" id="PF00305">
    <property type="entry name" value="Lipoxygenase"/>
    <property type="match status" value="1"/>
</dbReference>
<evidence type="ECO:0000256" key="11">
    <source>
        <dbReference type="ARBA" id="ARBA00022964"/>
    </source>
</evidence>
<dbReference type="Pfam" id="PF01477">
    <property type="entry name" value="PLAT"/>
    <property type="match status" value="1"/>
</dbReference>
<dbReference type="InterPro" id="IPR013819">
    <property type="entry name" value="LipOase_C"/>
</dbReference>
<dbReference type="Gene3D" id="4.10.375.10">
    <property type="entry name" value="Lipoxygenase-1, Domain 2"/>
    <property type="match status" value="1"/>
</dbReference>
<dbReference type="InterPro" id="IPR000907">
    <property type="entry name" value="LipOase"/>
</dbReference>
<dbReference type="FunFam" id="1.20.245.10:FF:000002">
    <property type="entry name" value="Lipoxygenase"/>
    <property type="match status" value="1"/>
</dbReference>
<dbReference type="InterPro" id="IPR027433">
    <property type="entry name" value="Lipoxygenase_dom_3"/>
</dbReference>
<feature type="region of interest" description="Disordered" evidence="21">
    <location>
        <begin position="258"/>
        <end position="293"/>
    </location>
</feature>
<keyword evidence="9" id="KW-0276">Fatty acid metabolism</keyword>
<evidence type="ECO:0000256" key="9">
    <source>
        <dbReference type="ARBA" id="ARBA00022832"/>
    </source>
</evidence>
<dbReference type="GO" id="GO:0009611">
    <property type="term" value="P:response to wounding"/>
    <property type="evidence" value="ECO:0007669"/>
    <property type="project" value="UniProtKB-ARBA"/>
</dbReference>
<comment type="similarity">
    <text evidence="3 19">Belongs to the lipoxygenase family.</text>
</comment>
<evidence type="ECO:0000256" key="19">
    <source>
        <dbReference type="RuleBase" id="RU003974"/>
    </source>
</evidence>
<dbReference type="PROSITE" id="PS50095">
    <property type="entry name" value="PLAT"/>
    <property type="match status" value="1"/>
</dbReference>
<protein>
    <recommendedName>
        <fullName evidence="20">Lipoxygenase</fullName>
        <ecNumber evidence="20">1.13.11.-</ecNumber>
    </recommendedName>
</protein>
<keyword evidence="14" id="KW-0443">Lipid metabolism</keyword>
<keyword evidence="5" id="KW-0150">Chloroplast</keyword>
<keyword evidence="13 19" id="KW-0408">Iron</keyword>
<evidence type="ECO:0000256" key="8">
    <source>
        <dbReference type="ARBA" id="ARBA00022767"/>
    </source>
</evidence>
<comment type="pathway">
    <text evidence="20">Lipid metabolism; oxylipin biosynthesis.</text>
</comment>
<comment type="function">
    <text evidence="20">Plant lipoxygenase may be involved in a number of diverse aspects of plant physiology including growth and development, pest resistance, and senescence or responses to wounding.</text>
</comment>